<dbReference type="PANTHER" id="PTHR23272:SF166">
    <property type="entry name" value="ZINC FINGER BED DOMAIN-CONTAINING PROTEIN RICESLEEPER 2-LIKE ISOFORM X1"/>
    <property type="match status" value="1"/>
</dbReference>
<sequence length="225" mass="26428">MRNGKEGEGVCFLGAILSNYQLDIRVILPHFQLVFHASLHYRVKLNQNLNSEDEVIKDMVTRTKIKFEKYWSDYCVVLTLGCVLDPRTKLKFLSFCYRRMYPNDCQEKVDRVKNTLYTLFSRYIMNGTSNSIASHDMSHMIQSSPHGPMTMERNGTSSLPSIFEEFEEEMSQETRNDNKSQLDTYLGAKIVGNDKDLDVRQYWKMNKYRFRDLVIKACVFYVFQS</sequence>
<dbReference type="EMBL" id="JBFOLK010000002">
    <property type="protein sequence ID" value="KAL2532934.1"/>
    <property type="molecule type" value="Genomic_DNA"/>
</dbReference>
<evidence type="ECO:0000259" key="1">
    <source>
        <dbReference type="Pfam" id="PF14372"/>
    </source>
</evidence>
<keyword evidence="3" id="KW-1185">Reference proteome</keyword>
<proteinExistence type="predicted"/>
<dbReference type="InterPro" id="IPR025525">
    <property type="entry name" value="hAT-like_transposase_RNase-H"/>
</dbReference>
<organism evidence="2 3">
    <name type="scientific">Abeliophyllum distichum</name>
    <dbReference type="NCBI Taxonomy" id="126358"/>
    <lineage>
        <taxon>Eukaryota</taxon>
        <taxon>Viridiplantae</taxon>
        <taxon>Streptophyta</taxon>
        <taxon>Embryophyta</taxon>
        <taxon>Tracheophyta</taxon>
        <taxon>Spermatophyta</taxon>
        <taxon>Magnoliopsida</taxon>
        <taxon>eudicotyledons</taxon>
        <taxon>Gunneridae</taxon>
        <taxon>Pentapetalae</taxon>
        <taxon>asterids</taxon>
        <taxon>lamiids</taxon>
        <taxon>Lamiales</taxon>
        <taxon>Oleaceae</taxon>
        <taxon>Forsythieae</taxon>
        <taxon>Abeliophyllum</taxon>
    </lineage>
</organism>
<name>A0ABD1V6G2_9LAMI</name>
<dbReference type="Pfam" id="PF14372">
    <property type="entry name" value="hAT-like_RNase-H"/>
    <property type="match status" value="1"/>
</dbReference>
<dbReference type="AlphaFoldDB" id="A0ABD1V6G2"/>
<comment type="caution">
    <text evidence="2">The sequence shown here is derived from an EMBL/GenBank/DDBJ whole genome shotgun (WGS) entry which is preliminary data.</text>
</comment>
<dbReference type="Proteomes" id="UP001604336">
    <property type="component" value="Unassembled WGS sequence"/>
</dbReference>
<dbReference type="PANTHER" id="PTHR23272">
    <property type="entry name" value="BED FINGER-RELATED"/>
    <property type="match status" value="1"/>
</dbReference>
<reference evidence="3" key="1">
    <citation type="submission" date="2024-07" db="EMBL/GenBank/DDBJ databases">
        <title>Two chromosome-level genome assemblies of Korean endemic species Abeliophyllum distichum and Forsythia ovata (Oleaceae).</title>
        <authorList>
            <person name="Jang H."/>
        </authorList>
    </citation>
    <scope>NUCLEOTIDE SEQUENCE [LARGE SCALE GENOMIC DNA]</scope>
</reference>
<dbReference type="SUPFAM" id="SSF53098">
    <property type="entry name" value="Ribonuclease H-like"/>
    <property type="match status" value="1"/>
</dbReference>
<feature type="domain" description="hAT-like transposase RNase-H fold" evidence="1">
    <location>
        <begin position="29"/>
        <end position="123"/>
    </location>
</feature>
<evidence type="ECO:0000313" key="3">
    <source>
        <dbReference type="Proteomes" id="UP001604336"/>
    </source>
</evidence>
<protein>
    <submittedName>
        <fullName evidence="2">Zinc finger BED domain-containing protein DAYSLEEPER</fullName>
    </submittedName>
</protein>
<dbReference type="InterPro" id="IPR012337">
    <property type="entry name" value="RNaseH-like_sf"/>
</dbReference>
<gene>
    <name evidence="2" type="ORF">Adt_06285</name>
</gene>
<accession>A0ABD1V6G2</accession>
<evidence type="ECO:0000313" key="2">
    <source>
        <dbReference type="EMBL" id="KAL2532934.1"/>
    </source>
</evidence>